<name>A0ACC0WXU3_9ROSI</name>
<evidence type="ECO:0000313" key="1">
    <source>
        <dbReference type="EMBL" id="KAJ0007067.1"/>
    </source>
</evidence>
<sequence>MKGFFRYLHEVCSPSIVHKNIKSANILLDTELNPHLSDSGMGSFMPNADQLLNNNAGAGYGAPEVAMSGQYTIKSDVYSFGVVMLELLTGRKPFDSSRPRSEQSLVRWATPQLHDIDALAKMVDPALKGLYPVKSLSRFADVIALCVQPEPEFRPPMSEVVQALVRLVQRANMSRRTIGNEQGGSQRGDNQDTQDYMS</sequence>
<keyword evidence="2" id="KW-1185">Reference proteome</keyword>
<organism evidence="1 2">
    <name type="scientific">Pistacia integerrima</name>
    <dbReference type="NCBI Taxonomy" id="434235"/>
    <lineage>
        <taxon>Eukaryota</taxon>
        <taxon>Viridiplantae</taxon>
        <taxon>Streptophyta</taxon>
        <taxon>Embryophyta</taxon>
        <taxon>Tracheophyta</taxon>
        <taxon>Spermatophyta</taxon>
        <taxon>Magnoliopsida</taxon>
        <taxon>eudicotyledons</taxon>
        <taxon>Gunneridae</taxon>
        <taxon>Pentapetalae</taxon>
        <taxon>rosids</taxon>
        <taxon>malvids</taxon>
        <taxon>Sapindales</taxon>
        <taxon>Anacardiaceae</taxon>
        <taxon>Pistacia</taxon>
    </lineage>
</organism>
<reference evidence="2" key="1">
    <citation type="journal article" date="2023" name="G3 (Bethesda)">
        <title>Genome assembly and association tests identify interacting loci associated with vigor, precocity, and sex in interspecific pistachio rootstocks.</title>
        <authorList>
            <person name="Palmer W."/>
            <person name="Jacygrad E."/>
            <person name="Sagayaradj S."/>
            <person name="Cavanaugh K."/>
            <person name="Han R."/>
            <person name="Bertier L."/>
            <person name="Beede B."/>
            <person name="Kafkas S."/>
            <person name="Golino D."/>
            <person name="Preece J."/>
            <person name="Michelmore R."/>
        </authorList>
    </citation>
    <scope>NUCLEOTIDE SEQUENCE [LARGE SCALE GENOMIC DNA]</scope>
</reference>
<gene>
    <name evidence="1" type="ORF">Pint_29468</name>
</gene>
<dbReference type="Proteomes" id="UP001163603">
    <property type="component" value="Chromosome 15"/>
</dbReference>
<protein>
    <submittedName>
        <fullName evidence="1">Uncharacterized protein</fullName>
    </submittedName>
</protein>
<accession>A0ACC0WXU3</accession>
<dbReference type="EMBL" id="CM047750">
    <property type="protein sequence ID" value="KAJ0007067.1"/>
    <property type="molecule type" value="Genomic_DNA"/>
</dbReference>
<comment type="caution">
    <text evidence="1">The sequence shown here is derived from an EMBL/GenBank/DDBJ whole genome shotgun (WGS) entry which is preliminary data.</text>
</comment>
<proteinExistence type="predicted"/>
<evidence type="ECO:0000313" key="2">
    <source>
        <dbReference type="Proteomes" id="UP001163603"/>
    </source>
</evidence>